<dbReference type="PANTHER" id="PTHR11614">
    <property type="entry name" value="PHOSPHOLIPASE-RELATED"/>
    <property type="match status" value="1"/>
</dbReference>
<dbReference type="VEuPathDB" id="TrichDB:TVAG_373610"/>
<evidence type="ECO:0000313" key="2">
    <source>
        <dbReference type="EMBL" id="EAX92761.1"/>
    </source>
</evidence>
<dbReference type="ESTHER" id="triva-a2fqq2">
    <property type="family name" value="Monoglyceridelipase_lysophospholip"/>
</dbReference>
<evidence type="ECO:0000259" key="1">
    <source>
        <dbReference type="Pfam" id="PF12146"/>
    </source>
</evidence>
<gene>
    <name evidence="2" type="ORF">TVAG_373610</name>
</gene>
<dbReference type="InParanoid" id="A2FQQ2"/>
<dbReference type="InterPro" id="IPR029058">
    <property type="entry name" value="AB_hydrolase_fold"/>
</dbReference>
<name>A2FQQ2_TRIV3</name>
<protein>
    <submittedName>
        <fullName evidence="2">Clan SC, family S33, methylesterase-like serine peptidase</fullName>
    </submittedName>
</protein>
<dbReference type="GO" id="GO:0016298">
    <property type="term" value="F:lipase activity"/>
    <property type="evidence" value="ECO:0000318"/>
    <property type="project" value="GO_Central"/>
</dbReference>
<dbReference type="SMR" id="A2FQQ2"/>
<keyword evidence="3" id="KW-1185">Reference proteome</keyword>
<reference evidence="2" key="1">
    <citation type="submission" date="2006-10" db="EMBL/GenBank/DDBJ databases">
        <authorList>
            <person name="Amadeo P."/>
            <person name="Zhao Q."/>
            <person name="Wortman J."/>
            <person name="Fraser-Liggett C."/>
            <person name="Carlton J."/>
        </authorList>
    </citation>
    <scope>NUCLEOTIDE SEQUENCE</scope>
    <source>
        <strain evidence="2">G3</strain>
    </source>
</reference>
<dbReference type="AlphaFoldDB" id="A2FQQ2"/>
<dbReference type="FunCoup" id="A2FQQ2">
    <property type="interactions" value="324"/>
</dbReference>
<reference evidence="2" key="2">
    <citation type="journal article" date="2007" name="Science">
        <title>Draft genome sequence of the sexually transmitted pathogen Trichomonas vaginalis.</title>
        <authorList>
            <person name="Carlton J.M."/>
            <person name="Hirt R.P."/>
            <person name="Silva J.C."/>
            <person name="Delcher A.L."/>
            <person name="Schatz M."/>
            <person name="Zhao Q."/>
            <person name="Wortman J.R."/>
            <person name="Bidwell S.L."/>
            <person name="Alsmark U.C.M."/>
            <person name="Besteiro S."/>
            <person name="Sicheritz-Ponten T."/>
            <person name="Noel C.J."/>
            <person name="Dacks J.B."/>
            <person name="Foster P.G."/>
            <person name="Simillion C."/>
            <person name="Van de Peer Y."/>
            <person name="Miranda-Saavedra D."/>
            <person name="Barton G.J."/>
            <person name="Westrop G.D."/>
            <person name="Mueller S."/>
            <person name="Dessi D."/>
            <person name="Fiori P.L."/>
            <person name="Ren Q."/>
            <person name="Paulsen I."/>
            <person name="Zhang H."/>
            <person name="Bastida-Corcuera F.D."/>
            <person name="Simoes-Barbosa A."/>
            <person name="Brown M.T."/>
            <person name="Hayes R.D."/>
            <person name="Mukherjee M."/>
            <person name="Okumura C.Y."/>
            <person name="Schneider R."/>
            <person name="Smith A.J."/>
            <person name="Vanacova S."/>
            <person name="Villalvazo M."/>
            <person name="Haas B.J."/>
            <person name="Pertea M."/>
            <person name="Feldblyum T.V."/>
            <person name="Utterback T.R."/>
            <person name="Shu C.L."/>
            <person name="Osoegawa K."/>
            <person name="de Jong P.J."/>
            <person name="Hrdy I."/>
            <person name="Horvathova L."/>
            <person name="Zubacova Z."/>
            <person name="Dolezal P."/>
            <person name="Malik S.B."/>
            <person name="Logsdon J.M. Jr."/>
            <person name="Henze K."/>
            <person name="Gupta A."/>
            <person name="Wang C.C."/>
            <person name="Dunne R.L."/>
            <person name="Upcroft J.A."/>
            <person name="Upcroft P."/>
            <person name="White O."/>
            <person name="Salzberg S.L."/>
            <person name="Tang P."/>
            <person name="Chiu C.-H."/>
            <person name="Lee Y.-S."/>
            <person name="Embley T.M."/>
            <person name="Coombs G.H."/>
            <person name="Mottram J.C."/>
            <person name="Tachezy J."/>
            <person name="Fraser-Liggett C.M."/>
            <person name="Johnson P.J."/>
        </authorList>
    </citation>
    <scope>NUCLEOTIDE SEQUENCE [LARGE SCALE GENOMIC DNA]</scope>
    <source>
        <strain evidence="2">G3</strain>
    </source>
</reference>
<dbReference type="FunFam" id="3.40.50.1820:FF:000154">
    <property type="entry name" value="Alpha/beta hydrolase"/>
    <property type="match status" value="1"/>
</dbReference>
<dbReference type="OrthoDB" id="10249433at2759"/>
<dbReference type="EMBL" id="DS113948">
    <property type="protein sequence ID" value="EAX92761.1"/>
    <property type="molecule type" value="Genomic_DNA"/>
</dbReference>
<dbReference type="eggNOG" id="KOG1455">
    <property type="taxonomic scope" value="Eukaryota"/>
</dbReference>
<dbReference type="GO" id="GO:0016020">
    <property type="term" value="C:membrane"/>
    <property type="evidence" value="ECO:0000318"/>
    <property type="project" value="GO_Central"/>
</dbReference>
<sequence length="306" mass="35060">METEKQDYIFDYDGENFTTMLDGKELVGCQWIPKNGIVRYVLIFFHGLGAFVTINRPFWPKIIADGGAIFGTDHFGHGRSPGDRGNNTREMLHAEITLLLKRARVIFPDIPIFVYGHSMGGVAILSYVLTHPIEENWIEGIIVEAPWIATHEKVANSLPHKILSKLGRYIFPSLVIDTGNDFDTSTYPKQFIQKFLDSNLPHDYITPRLFASASEMQEICRQQYKKWPLRLPLLFMQGGLDNSVGKSVNYEWIDEIRDYMGGRVKIVFHENAEHAMLRKDEGPIIIDEVIDYINNIITRSPDLIVF</sequence>
<dbReference type="VEuPathDB" id="TrichDB:TVAGG3_0833410"/>
<evidence type="ECO:0000313" key="3">
    <source>
        <dbReference type="Proteomes" id="UP000001542"/>
    </source>
</evidence>
<dbReference type="InterPro" id="IPR022742">
    <property type="entry name" value="Hydrolase_4"/>
</dbReference>
<dbReference type="InterPro" id="IPR051044">
    <property type="entry name" value="MAG_DAG_Lipase"/>
</dbReference>
<dbReference type="OMA" id="WIATHEK"/>
<dbReference type="KEGG" id="tva:4750486"/>
<dbReference type="SUPFAM" id="SSF53474">
    <property type="entry name" value="alpha/beta-Hydrolases"/>
    <property type="match status" value="1"/>
</dbReference>
<dbReference type="Gene3D" id="3.40.50.1820">
    <property type="entry name" value="alpha/beta hydrolase"/>
    <property type="match status" value="1"/>
</dbReference>
<dbReference type="Proteomes" id="UP000001542">
    <property type="component" value="Unassembled WGS sequence"/>
</dbReference>
<accession>A2FQQ2</accession>
<feature type="domain" description="Serine aminopeptidase S33" evidence="1">
    <location>
        <begin position="39"/>
        <end position="276"/>
    </location>
</feature>
<dbReference type="Pfam" id="PF12146">
    <property type="entry name" value="Hydrolase_4"/>
    <property type="match status" value="1"/>
</dbReference>
<dbReference type="STRING" id="5722.A2FQQ2"/>
<organism evidence="2 3">
    <name type="scientific">Trichomonas vaginalis (strain ATCC PRA-98 / G3)</name>
    <dbReference type="NCBI Taxonomy" id="412133"/>
    <lineage>
        <taxon>Eukaryota</taxon>
        <taxon>Metamonada</taxon>
        <taxon>Parabasalia</taxon>
        <taxon>Trichomonadida</taxon>
        <taxon>Trichomonadidae</taxon>
        <taxon>Trichomonas</taxon>
    </lineage>
</organism>
<proteinExistence type="predicted"/>
<dbReference type="RefSeq" id="XP_001305691.1">
    <property type="nucleotide sequence ID" value="XM_001305690.1"/>
</dbReference>